<name>A0A0F9QMB3_9ZZZZ</name>
<gene>
    <name evidence="1" type="ORF">LCGC14_0998040</name>
</gene>
<evidence type="ECO:0000313" key="1">
    <source>
        <dbReference type="EMBL" id="KKN14256.1"/>
    </source>
</evidence>
<accession>A0A0F9QMB3</accession>
<reference evidence="1" key="1">
    <citation type="journal article" date="2015" name="Nature">
        <title>Complex archaea that bridge the gap between prokaryotes and eukaryotes.</title>
        <authorList>
            <person name="Spang A."/>
            <person name="Saw J.H."/>
            <person name="Jorgensen S.L."/>
            <person name="Zaremba-Niedzwiedzka K."/>
            <person name="Martijn J."/>
            <person name="Lind A.E."/>
            <person name="van Eijk R."/>
            <person name="Schleper C."/>
            <person name="Guy L."/>
            <person name="Ettema T.J."/>
        </authorList>
    </citation>
    <scope>NUCLEOTIDE SEQUENCE</scope>
</reference>
<comment type="caution">
    <text evidence="1">The sequence shown here is derived from an EMBL/GenBank/DDBJ whole genome shotgun (WGS) entry which is preliminary data.</text>
</comment>
<dbReference type="AlphaFoldDB" id="A0A0F9QMB3"/>
<protein>
    <submittedName>
        <fullName evidence="1">Uncharacterized protein</fullName>
    </submittedName>
</protein>
<sequence length="121" mass="14154">KIETLESDVLSLQDLIELWHIDGKNESLSLDNIMHLHCVLFNLRHLRLRNLPSIELAGKEELGHEYYKKLLPLYSEKLHLLRCSLVKWLKTSFPVENEREFDFIDKLKMREPGFKGEGGGP</sequence>
<dbReference type="EMBL" id="LAZR01003837">
    <property type="protein sequence ID" value="KKN14256.1"/>
    <property type="molecule type" value="Genomic_DNA"/>
</dbReference>
<feature type="non-terminal residue" evidence="1">
    <location>
        <position position="1"/>
    </location>
</feature>
<proteinExistence type="predicted"/>
<organism evidence="1">
    <name type="scientific">marine sediment metagenome</name>
    <dbReference type="NCBI Taxonomy" id="412755"/>
    <lineage>
        <taxon>unclassified sequences</taxon>
        <taxon>metagenomes</taxon>
        <taxon>ecological metagenomes</taxon>
    </lineage>
</organism>